<dbReference type="EMBL" id="JAQOUE010000001">
    <property type="protein sequence ID" value="MDT7041563.1"/>
    <property type="molecule type" value="Genomic_DNA"/>
</dbReference>
<organism evidence="1 2">
    <name type="scientific">Candidatus Nitronereus thalassa</name>
    <dbReference type="NCBI Taxonomy" id="3020898"/>
    <lineage>
        <taxon>Bacteria</taxon>
        <taxon>Pseudomonadati</taxon>
        <taxon>Nitrospirota</taxon>
        <taxon>Nitrospiria</taxon>
        <taxon>Nitrospirales</taxon>
        <taxon>Nitrospiraceae</taxon>
        <taxon>Candidatus Nitronereus</taxon>
    </lineage>
</organism>
<dbReference type="Proteomes" id="UP001250932">
    <property type="component" value="Unassembled WGS sequence"/>
</dbReference>
<dbReference type="InterPro" id="IPR042099">
    <property type="entry name" value="ANL_N_sf"/>
</dbReference>
<comment type="caution">
    <text evidence="1">The sequence shown here is derived from an EMBL/GenBank/DDBJ whole genome shotgun (WGS) entry which is preliminary data.</text>
</comment>
<reference evidence="1 2" key="1">
    <citation type="journal article" date="2023" name="ISME J.">
        <title>Cultivation and genomic characterization of novel and ubiquitous marine nitrite-oxidizing bacteria from the Nitrospirales.</title>
        <authorList>
            <person name="Mueller A.J."/>
            <person name="Daebeler A."/>
            <person name="Herbold C.W."/>
            <person name="Kirkegaard R.H."/>
            <person name="Daims H."/>
        </authorList>
    </citation>
    <scope>NUCLEOTIDE SEQUENCE [LARGE SCALE GENOMIC DNA]</scope>
    <source>
        <strain evidence="1 2">EB</strain>
    </source>
</reference>
<dbReference type="PANTHER" id="PTHR36932:SF1">
    <property type="entry name" value="CAPSULAR POLYSACCHARIDE BIOSYNTHESIS PROTEIN"/>
    <property type="match status" value="1"/>
</dbReference>
<accession>A0ABU3K5A8</accession>
<evidence type="ECO:0000313" key="1">
    <source>
        <dbReference type="EMBL" id="MDT7041563.1"/>
    </source>
</evidence>
<dbReference type="InterPro" id="IPR053158">
    <property type="entry name" value="CapK_Type1_Caps_Biosynth"/>
</dbReference>
<name>A0ABU3K5A8_9BACT</name>
<dbReference type="SUPFAM" id="SSF56801">
    <property type="entry name" value="Acetyl-CoA synthetase-like"/>
    <property type="match status" value="1"/>
</dbReference>
<dbReference type="RefSeq" id="WP_313831913.1">
    <property type="nucleotide sequence ID" value="NZ_JAQOUE010000001.1"/>
</dbReference>
<evidence type="ECO:0000313" key="2">
    <source>
        <dbReference type="Proteomes" id="UP001250932"/>
    </source>
</evidence>
<proteinExistence type="predicted"/>
<dbReference type="Gene3D" id="3.40.50.12780">
    <property type="entry name" value="N-terminal domain of ligase-like"/>
    <property type="match status" value="1"/>
</dbReference>
<dbReference type="PANTHER" id="PTHR36932">
    <property type="entry name" value="CAPSULAR POLYSACCHARIDE BIOSYNTHESIS PROTEIN"/>
    <property type="match status" value="1"/>
</dbReference>
<evidence type="ECO:0008006" key="3">
    <source>
        <dbReference type="Google" id="ProtNLM"/>
    </source>
</evidence>
<protein>
    <recommendedName>
        <fullName evidence="3">Phenylacetate--CoA ligase</fullName>
    </recommendedName>
</protein>
<gene>
    <name evidence="1" type="ORF">PPG34_04325</name>
</gene>
<sequence length="466" mass="53223">MMSPSHQLHRWFSQKIALPWIIHGPWTLDRRKFLASWKQAKAGFQCWDNGDLECQRKWTLNELKGLVRWAGEKVPYYRELFKKIGFDPYADFSFADYQLLPTLDKDIIRTRTADLIADGFSRDTMMANTTGGSTGEPMRFWLDVENLGWREAASEWAFSKLGYESGDRLGLIWGVPPHMNANIHTTMKGRVVDWLAHQQTHDCCRLSSNQLDLIDKRLSAYRPEYLRCYPSAMTLLSLRLRERNCQPTYPRKGIMTGAEGLDASQRKIIESVFKVPVYESYGSRDCGLIATQRSALDDRLFVAGANVFLEPFGPRDSAGSQEIVVTNLHSRGMPFLRYRIGDCAQFPSDACEWNTQVLEKITGRVLDQIALPSGDLVRLQFLRYYPGGFDIGEYQVIQEKSGDVKMKIVPSARLRSNDLERLESVLKNELPGVSVSVELVSKLERTALGKLKPVVSFFQHNREVVH</sequence>
<keyword evidence="2" id="KW-1185">Reference proteome</keyword>